<keyword evidence="3" id="KW-1185">Reference proteome</keyword>
<keyword evidence="1" id="KW-0732">Signal</keyword>
<dbReference type="Proteomes" id="UP000186391">
    <property type="component" value="Unassembled WGS sequence"/>
</dbReference>
<dbReference type="EMBL" id="MRCA01000031">
    <property type="protein sequence ID" value="OKH10797.1"/>
    <property type="molecule type" value="Genomic_DNA"/>
</dbReference>
<evidence type="ECO:0000313" key="2">
    <source>
        <dbReference type="EMBL" id="OKH10797.1"/>
    </source>
</evidence>
<feature type="chain" id="PRO_5013250879" evidence="1">
    <location>
        <begin position="25"/>
        <end position="182"/>
    </location>
</feature>
<name>A0A1U7GSK4_9CYAN</name>
<dbReference type="AlphaFoldDB" id="A0A1U7GSK4"/>
<proteinExistence type="predicted"/>
<evidence type="ECO:0000256" key="1">
    <source>
        <dbReference type="SAM" id="SignalP"/>
    </source>
</evidence>
<accession>A0A1U7GSK4</accession>
<organism evidence="2 3">
    <name type="scientific">Fischerella major NIES-592</name>
    <dbReference type="NCBI Taxonomy" id="210994"/>
    <lineage>
        <taxon>Bacteria</taxon>
        <taxon>Bacillati</taxon>
        <taxon>Cyanobacteriota</taxon>
        <taxon>Cyanophyceae</taxon>
        <taxon>Nostocales</taxon>
        <taxon>Hapalosiphonaceae</taxon>
        <taxon>Fischerella</taxon>
    </lineage>
</organism>
<dbReference type="RefSeq" id="WP_073557135.1">
    <property type="nucleotide sequence ID" value="NZ_MRCA01000031.1"/>
</dbReference>
<evidence type="ECO:0000313" key="3">
    <source>
        <dbReference type="Proteomes" id="UP000186391"/>
    </source>
</evidence>
<reference evidence="2 3" key="1">
    <citation type="submission" date="2016-11" db="EMBL/GenBank/DDBJ databases">
        <title>Draft Genome Sequences of Nine Cyanobacterial Strains from Diverse Habitats.</title>
        <authorList>
            <person name="Zhu T."/>
            <person name="Hou S."/>
            <person name="Lu X."/>
            <person name="Hess W.R."/>
        </authorList>
    </citation>
    <scope>NUCLEOTIDE SEQUENCE [LARGE SCALE GENOMIC DNA]</scope>
    <source>
        <strain evidence="2 3">NIES-592</strain>
    </source>
</reference>
<sequence>MNKKLILLLFSSFLLIAFIEPVQAKSCYDSEKPPIPASLKFRDVILKEHQIKIKIPENYRFLKWDINRYNIVDQSAYDFIQCFLRKPEPTELDPRGVELEIVTNLEVFYNLIKESDVKIFETKIKNHRALIWKSQRMYNIGYIAIQSPDQSKFVIFSTMLDENDKTSLEGLIVILTETLVFL</sequence>
<feature type="signal peptide" evidence="1">
    <location>
        <begin position="1"/>
        <end position="24"/>
    </location>
</feature>
<gene>
    <name evidence="2" type="ORF">NIES592_23945</name>
</gene>
<protein>
    <submittedName>
        <fullName evidence="2">Uncharacterized protein</fullName>
    </submittedName>
</protein>
<comment type="caution">
    <text evidence="2">The sequence shown here is derived from an EMBL/GenBank/DDBJ whole genome shotgun (WGS) entry which is preliminary data.</text>
</comment>